<organism evidence="2 3">
    <name type="scientific">Yasminevirus sp. GU-2018</name>
    <dbReference type="NCBI Taxonomy" id="2420051"/>
    <lineage>
        <taxon>Viruses</taxon>
        <taxon>Varidnaviria</taxon>
        <taxon>Bamfordvirae</taxon>
        <taxon>Nucleocytoviricota</taxon>
        <taxon>Megaviricetes</taxon>
        <taxon>Imitervirales</taxon>
        <taxon>Mimiviridae</taxon>
        <taxon>Klosneuvirinae</taxon>
        <taxon>Yasminevirus</taxon>
        <taxon>Yasminevirus saudimassiliense</taxon>
    </lineage>
</organism>
<evidence type="ECO:0000313" key="2">
    <source>
        <dbReference type="EMBL" id="VBB17601.1"/>
    </source>
</evidence>
<keyword evidence="3" id="KW-1185">Reference proteome</keyword>
<evidence type="ECO:0000256" key="1">
    <source>
        <dbReference type="SAM" id="Phobius"/>
    </source>
</evidence>
<feature type="transmembrane region" description="Helical" evidence="1">
    <location>
        <begin position="80"/>
        <end position="101"/>
    </location>
</feature>
<gene>
    <name evidence="2" type="ORF">YASMINEVIRUS_64</name>
</gene>
<keyword evidence="1" id="KW-0472">Membrane</keyword>
<dbReference type="EMBL" id="UPSH01000001">
    <property type="protein sequence ID" value="VBB17601.1"/>
    <property type="molecule type" value="Genomic_DNA"/>
</dbReference>
<evidence type="ECO:0000313" key="3">
    <source>
        <dbReference type="Proteomes" id="UP000594342"/>
    </source>
</evidence>
<comment type="caution">
    <text evidence="2">The sequence shown here is derived from an EMBL/GenBank/DDBJ whole genome shotgun (WGS) entry which is preliminary data.</text>
</comment>
<proteinExistence type="predicted"/>
<accession>A0A5K0U7Y5</accession>
<name>A0A5K0U7Y5_9VIRU</name>
<protein>
    <submittedName>
        <fullName evidence="2">Uncharacterized protein</fullName>
    </submittedName>
</protein>
<keyword evidence="1" id="KW-1133">Transmembrane helix</keyword>
<reference evidence="2 3" key="1">
    <citation type="submission" date="2018-10" db="EMBL/GenBank/DDBJ databases">
        <authorList>
            <consortium name="IHU Genomes"/>
        </authorList>
    </citation>
    <scope>NUCLEOTIDE SEQUENCE [LARGE SCALE GENOMIC DNA]</scope>
    <source>
        <strain evidence="2 3">A1</strain>
    </source>
</reference>
<sequence length="108" mass="12061">MIFDLDSSSDERLRYDEDERNTDLINGINFWSDAVTGAVTGAVSNVVSEMAKDTKSVIVPIFEQKLKPVLKPIGDMYDSLFDVVTGTIVLELLVVKCLLAYSRSKRDK</sequence>
<dbReference type="Proteomes" id="UP000594342">
    <property type="component" value="Unassembled WGS sequence"/>
</dbReference>
<keyword evidence="1" id="KW-0812">Transmembrane</keyword>